<dbReference type="AlphaFoldDB" id="A0A4V2UZA7"/>
<dbReference type="SUPFAM" id="SSF47240">
    <property type="entry name" value="Ferritin-like"/>
    <property type="match status" value="1"/>
</dbReference>
<name>A0A4V2UZA7_9HYPH</name>
<sequence length="160" mass="18002">MKTLEDLFVHMLRDMYYAEKEILKALPKMARKAGSEDLREAFEHHREETEGQVETLEKVFALFDLKPRGITCEAIKGLSEEAEEIMSETEDKDARDAGLIASAQAVEHYEMARYGTMVAWAKQLGKAEAARLLQQVLDQESAADKKLSKLAQSGLNRKAA</sequence>
<dbReference type="EMBL" id="SMAK01000005">
    <property type="protein sequence ID" value="TCT10648.1"/>
    <property type="molecule type" value="Genomic_DNA"/>
</dbReference>
<organism evidence="1 2">
    <name type="scientific">Tepidamorphus gemmatus</name>
    <dbReference type="NCBI Taxonomy" id="747076"/>
    <lineage>
        <taxon>Bacteria</taxon>
        <taxon>Pseudomonadati</taxon>
        <taxon>Pseudomonadota</taxon>
        <taxon>Alphaproteobacteria</taxon>
        <taxon>Hyphomicrobiales</taxon>
        <taxon>Tepidamorphaceae</taxon>
        <taxon>Tepidamorphus</taxon>
    </lineage>
</organism>
<gene>
    <name evidence="1" type="ORF">EDC22_105147</name>
</gene>
<reference evidence="1 2" key="1">
    <citation type="submission" date="2019-03" db="EMBL/GenBank/DDBJ databases">
        <title>Genomic Encyclopedia of Type Strains, Phase IV (KMG-IV): sequencing the most valuable type-strain genomes for metagenomic binning, comparative biology and taxonomic classification.</title>
        <authorList>
            <person name="Goeker M."/>
        </authorList>
    </citation>
    <scope>NUCLEOTIDE SEQUENCE [LARGE SCALE GENOMIC DNA]</scope>
    <source>
        <strain evidence="1 2">DSM 19345</strain>
    </source>
</reference>
<dbReference type="Pfam" id="PF05974">
    <property type="entry name" value="DUF892"/>
    <property type="match status" value="1"/>
</dbReference>
<dbReference type="InterPro" id="IPR012347">
    <property type="entry name" value="Ferritin-like"/>
</dbReference>
<evidence type="ECO:0000313" key="1">
    <source>
        <dbReference type="EMBL" id="TCT10648.1"/>
    </source>
</evidence>
<accession>A0A4V2UZA7</accession>
<dbReference type="OrthoDB" id="9795056at2"/>
<evidence type="ECO:0000313" key="2">
    <source>
        <dbReference type="Proteomes" id="UP000295678"/>
    </source>
</evidence>
<protein>
    <submittedName>
        <fullName evidence="1">Ferritin-like metal-binding protein YciE</fullName>
    </submittedName>
</protein>
<dbReference type="PANTHER" id="PTHR30565:SF9">
    <property type="entry name" value="PROTEIN YCIF"/>
    <property type="match status" value="1"/>
</dbReference>
<dbReference type="InterPro" id="IPR010287">
    <property type="entry name" value="DUF892_YciF-like"/>
</dbReference>
<dbReference type="InterPro" id="IPR047114">
    <property type="entry name" value="YciF"/>
</dbReference>
<dbReference type="Gene3D" id="1.20.1260.10">
    <property type="match status" value="1"/>
</dbReference>
<dbReference type="PANTHER" id="PTHR30565">
    <property type="entry name" value="PROTEIN YCIF"/>
    <property type="match status" value="1"/>
</dbReference>
<dbReference type="InterPro" id="IPR009078">
    <property type="entry name" value="Ferritin-like_SF"/>
</dbReference>
<keyword evidence="2" id="KW-1185">Reference proteome</keyword>
<dbReference type="Proteomes" id="UP000295678">
    <property type="component" value="Unassembled WGS sequence"/>
</dbReference>
<proteinExistence type="predicted"/>
<dbReference type="CDD" id="cd07909">
    <property type="entry name" value="YciF"/>
    <property type="match status" value="1"/>
</dbReference>
<comment type="caution">
    <text evidence="1">The sequence shown here is derived from an EMBL/GenBank/DDBJ whole genome shotgun (WGS) entry which is preliminary data.</text>
</comment>